<dbReference type="InterPro" id="IPR001387">
    <property type="entry name" value="Cro/C1-type_HTH"/>
</dbReference>
<dbReference type="Proteomes" id="UP000238326">
    <property type="component" value="Unassembled WGS sequence"/>
</dbReference>
<reference evidence="3 4" key="1">
    <citation type="submission" date="2018-03" db="EMBL/GenBank/DDBJ databases">
        <title>Comparative genomics illustrates the genes involved in a hyperalkaliphilic mechanisms of Serpentinomonas isolated from highly-alkaline calcium-rich serpentinized springs.</title>
        <authorList>
            <person name="Suzuki S."/>
            <person name="Ishii S."/>
            <person name="Walworth N."/>
            <person name="Bird L."/>
            <person name="Kuenen J.G."/>
            <person name="Nealson K.H."/>
        </authorList>
    </citation>
    <scope>NUCLEOTIDE SEQUENCE [LARGE SCALE GENOMIC DNA]</scope>
    <source>
        <strain evidence="3 4">83</strain>
    </source>
</reference>
<sequence>MQTLQELGEAVAARRKLLGLKQGDVASKAGITPESLSRFERGRTAEFGSRKLLAVLAVLGAELDVMAQGQSGNLDELRRERAQAVTGPARGSIGNSGQGTR</sequence>
<gene>
    <name evidence="3" type="ORF">C6P61_08705</name>
</gene>
<dbReference type="Pfam" id="PF01381">
    <property type="entry name" value="HTH_3"/>
    <property type="match status" value="1"/>
</dbReference>
<dbReference type="RefSeq" id="WP_105729543.1">
    <property type="nucleotide sequence ID" value="NZ_DAIPCI010000030.1"/>
</dbReference>
<evidence type="ECO:0000259" key="2">
    <source>
        <dbReference type="PROSITE" id="PS50943"/>
    </source>
</evidence>
<evidence type="ECO:0000256" key="1">
    <source>
        <dbReference type="SAM" id="MobiDB-lite"/>
    </source>
</evidence>
<dbReference type="AlphaFoldDB" id="A0A2S9KEU9"/>
<feature type="domain" description="HTH cro/C1-type" evidence="2">
    <location>
        <begin position="11"/>
        <end position="66"/>
    </location>
</feature>
<organism evidence="3 4">
    <name type="scientific">Malikia spinosa</name>
    <dbReference type="NCBI Taxonomy" id="86180"/>
    <lineage>
        <taxon>Bacteria</taxon>
        <taxon>Pseudomonadati</taxon>
        <taxon>Pseudomonadota</taxon>
        <taxon>Betaproteobacteria</taxon>
        <taxon>Burkholderiales</taxon>
        <taxon>Comamonadaceae</taxon>
        <taxon>Malikia</taxon>
    </lineage>
</organism>
<protein>
    <submittedName>
        <fullName evidence="3">Transcriptional regulator</fullName>
    </submittedName>
</protein>
<dbReference type="CDD" id="cd00093">
    <property type="entry name" value="HTH_XRE"/>
    <property type="match status" value="1"/>
</dbReference>
<dbReference type="SUPFAM" id="SSF47413">
    <property type="entry name" value="lambda repressor-like DNA-binding domains"/>
    <property type="match status" value="1"/>
</dbReference>
<evidence type="ECO:0000313" key="4">
    <source>
        <dbReference type="Proteomes" id="UP000238326"/>
    </source>
</evidence>
<comment type="caution">
    <text evidence="3">The sequence shown here is derived from an EMBL/GenBank/DDBJ whole genome shotgun (WGS) entry which is preliminary data.</text>
</comment>
<proteinExistence type="predicted"/>
<feature type="region of interest" description="Disordered" evidence="1">
    <location>
        <begin position="80"/>
        <end position="101"/>
    </location>
</feature>
<dbReference type="SMART" id="SM00530">
    <property type="entry name" value="HTH_XRE"/>
    <property type="match status" value="1"/>
</dbReference>
<dbReference type="InterPro" id="IPR010982">
    <property type="entry name" value="Lambda_DNA-bd_dom_sf"/>
</dbReference>
<dbReference type="PROSITE" id="PS50943">
    <property type="entry name" value="HTH_CROC1"/>
    <property type="match status" value="1"/>
</dbReference>
<dbReference type="OrthoDB" id="8906385at2"/>
<dbReference type="Gene3D" id="1.10.260.40">
    <property type="entry name" value="lambda repressor-like DNA-binding domains"/>
    <property type="match status" value="1"/>
</dbReference>
<evidence type="ECO:0000313" key="3">
    <source>
        <dbReference type="EMBL" id="PRD68905.1"/>
    </source>
</evidence>
<accession>A0A2S9KEU9</accession>
<name>A0A2S9KEU9_9BURK</name>
<dbReference type="EMBL" id="PVLR01000022">
    <property type="protein sequence ID" value="PRD68905.1"/>
    <property type="molecule type" value="Genomic_DNA"/>
</dbReference>
<keyword evidence="4" id="KW-1185">Reference proteome</keyword>
<dbReference type="GO" id="GO:0003677">
    <property type="term" value="F:DNA binding"/>
    <property type="evidence" value="ECO:0007669"/>
    <property type="project" value="InterPro"/>
</dbReference>